<protein>
    <submittedName>
        <fullName evidence="6">TetR/AcrR family transcriptional regulator</fullName>
    </submittedName>
</protein>
<name>A0ABS9TU12_9PSEU</name>
<keyword evidence="3" id="KW-0804">Transcription</keyword>
<dbReference type="RefSeq" id="WP_241042793.1">
    <property type="nucleotide sequence ID" value="NZ_BAAAJF010000027.1"/>
</dbReference>
<comment type="caution">
    <text evidence="6">The sequence shown here is derived from an EMBL/GenBank/DDBJ whole genome shotgun (WGS) entry which is preliminary data.</text>
</comment>
<dbReference type="Gene3D" id="1.10.357.10">
    <property type="entry name" value="Tetracycline Repressor, domain 2"/>
    <property type="match status" value="1"/>
</dbReference>
<evidence type="ECO:0000256" key="1">
    <source>
        <dbReference type="ARBA" id="ARBA00023015"/>
    </source>
</evidence>
<dbReference type="InterPro" id="IPR036271">
    <property type="entry name" value="Tet_transcr_reg_TetR-rel_C_sf"/>
</dbReference>
<evidence type="ECO:0000313" key="7">
    <source>
        <dbReference type="Proteomes" id="UP001299970"/>
    </source>
</evidence>
<dbReference type="EMBL" id="JAKXMK010000053">
    <property type="protein sequence ID" value="MCH6171986.1"/>
    <property type="molecule type" value="Genomic_DNA"/>
</dbReference>
<dbReference type="InterPro" id="IPR001647">
    <property type="entry name" value="HTH_TetR"/>
</dbReference>
<proteinExistence type="predicted"/>
<evidence type="ECO:0000256" key="2">
    <source>
        <dbReference type="ARBA" id="ARBA00023125"/>
    </source>
</evidence>
<evidence type="ECO:0000256" key="4">
    <source>
        <dbReference type="PROSITE-ProRule" id="PRU00335"/>
    </source>
</evidence>
<gene>
    <name evidence="6" type="ORF">MMF94_40420</name>
</gene>
<dbReference type="SUPFAM" id="SSF48498">
    <property type="entry name" value="Tetracyclin repressor-like, C-terminal domain"/>
    <property type="match status" value="1"/>
</dbReference>
<dbReference type="Pfam" id="PF16925">
    <property type="entry name" value="TetR_C_13"/>
    <property type="match status" value="1"/>
</dbReference>
<dbReference type="PROSITE" id="PS50977">
    <property type="entry name" value="HTH_TETR_2"/>
    <property type="match status" value="1"/>
</dbReference>
<sequence length="206" mass="22216">MPSPSNRPLPAERLVASASRLFDRHGIRAVGVDQLVADADVARASLYQNFGSKDGLVTSWLEHQDRLDREGYERAVRAMADDAASRVQVIFDRAAAAARRRRFRGCLYLNAATEFPDPAHPVHAVVAAHRHWLHTVLVATLRQASGTDPEEAARRIQLIYDGGLAGSKATRSADPIRLAGAMAADVVTTALRGTTATTVGEPTTVD</sequence>
<dbReference type="Proteomes" id="UP001299970">
    <property type="component" value="Unassembled WGS sequence"/>
</dbReference>
<reference evidence="6 7" key="1">
    <citation type="submission" date="2022-03" db="EMBL/GenBank/DDBJ databases">
        <title>Pseudonocardia alaer sp. nov., a novel actinomycete isolated from reed forest soil.</title>
        <authorList>
            <person name="Wang L."/>
        </authorList>
    </citation>
    <scope>NUCLEOTIDE SEQUENCE [LARGE SCALE GENOMIC DNA]</scope>
    <source>
        <strain evidence="6 7">Y-16303</strain>
    </source>
</reference>
<evidence type="ECO:0000313" key="6">
    <source>
        <dbReference type="EMBL" id="MCH6171986.1"/>
    </source>
</evidence>
<dbReference type="SUPFAM" id="SSF46689">
    <property type="entry name" value="Homeodomain-like"/>
    <property type="match status" value="1"/>
</dbReference>
<dbReference type="InterPro" id="IPR009057">
    <property type="entry name" value="Homeodomain-like_sf"/>
</dbReference>
<dbReference type="InterPro" id="IPR011075">
    <property type="entry name" value="TetR_C"/>
</dbReference>
<keyword evidence="7" id="KW-1185">Reference proteome</keyword>
<dbReference type="PRINTS" id="PR00455">
    <property type="entry name" value="HTHTETR"/>
</dbReference>
<accession>A0ABS9TU12</accession>
<organism evidence="6 7">
    <name type="scientific">Pseudonocardia alaniniphila</name>
    <dbReference type="NCBI Taxonomy" id="75291"/>
    <lineage>
        <taxon>Bacteria</taxon>
        <taxon>Bacillati</taxon>
        <taxon>Actinomycetota</taxon>
        <taxon>Actinomycetes</taxon>
        <taxon>Pseudonocardiales</taxon>
        <taxon>Pseudonocardiaceae</taxon>
        <taxon>Pseudonocardia</taxon>
    </lineage>
</organism>
<dbReference type="PANTHER" id="PTHR47506">
    <property type="entry name" value="TRANSCRIPTIONAL REGULATORY PROTEIN"/>
    <property type="match status" value="1"/>
</dbReference>
<feature type="domain" description="HTH tetR-type" evidence="5">
    <location>
        <begin position="8"/>
        <end position="68"/>
    </location>
</feature>
<dbReference type="PANTHER" id="PTHR47506:SF1">
    <property type="entry name" value="HTH-TYPE TRANSCRIPTIONAL REGULATOR YJDC"/>
    <property type="match status" value="1"/>
</dbReference>
<dbReference type="Pfam" id="PF00440">
    <property type="entry name" value="TetR_N"/>
    <property type="match status" value="1"/>
</dbReference>
<feature type="DNA-binding region" description="H-T-H motif" evidence="4">
    <location>
        <begin position="31"/>
        <end position="50"/>
    </location>
</feature>
<evidence type="ECO:0000256" key="3">
    <source>
        <dbReference type="ARBA" id="ARBA00023163"/>
    </source>
</evidence>
<keyword evidence="1" id="KW-0805">Transcription regulation</keyword>
<evidence type="ECO:0000259" key="5">
    <source>
        <dbReference type="PROSITE" id="PS50977"/>
    </source>
</evidence>
<keyword evidence="2 4" id="KW-0238">DNA-binding</keyword>